<keyword evidence="2" id="KW-1185">Reference proteome</keyword>
<dbReference type="EMBL" id="JBBXMP010000091">
    <property type="protein sequence ID" value="KAL0062932.1"/>
    <property type="molecule type" value="Genomic_DNA"/>
</dbReference>
<gene>
    <name evidence="1" type="ORF">AAF712_010153</name>
</gene>
<comment type="caution">
    <text evidence="1">The sequence shown here is derived from an EMBL/GenBank/DDBJ whole genome shotgun (WGS) entry which is preliminary data.</text>
</comment>
<evidence type="ECO:0000313" key="2">
    <source>
        <dbReference type="Proteomes" id="UP001437256"/>
    </source>
</evidence>
<reference evidence="1 2" key="1">
    <citation type="submission" date="2024-05" db="EMBL/GenBank/DDBJ databases">
        <title>A draft genome resource for the thread blight pathogen Marasmius tenuissimus strain MS-2.</title>
        <authorList>
            <person name="Yulfo-Soto G.E."/>
            <person name="Baruah I.K."/>
            <person name="Amoako-Attah I."/>
            <person name="Bukari Y."/>
            <person name="Meinhardt L.W."/>
            <person name="Bailey B.A."/>
            <person name="Cohen S.P."/>
        </authorList>
    </citation>
    <scope>NUCLEOTIDE SEQUENCE [LARGE SCALE GENOMIC DNA]</scope>
    <source>
        <strain evidence="1 2">MS-2</strain>
    </source>
</reference>
<dbReference type="Proteomes" id="UP001437256">
    <property type="component" value="Unassembled WGS sequence"/>
</dbReference>
<evidence type="ECO:0000313" key="1">
    <source>
        <dbReference type="EMBL" id="KAL0062932.1"/>
    </source>
</evidence>
<name>A0ABR2ZP53_9AGAR</name>
<protein>
    <submittedName>
        <fullName evidence="1">Uncharacterized protein</fullName>
    </submittedName>
</protein>
<accession>A0ABR2ZP53</accession>
<sequence>MVNASIPSKTFDDNPIPTYSYLAKEIKKAPPTLAYIHVVDSRVEDVDPTNRSNEFIREIWTKDPGGKEAEDGRRLISVGDYNSQTGTELTDRKGDLVAFERWFEERLDCSVVKLPFPSEQSSSGTLT</sequence>
<dbReference type="Gene3D" id="3.20.20.70">
    <property type="entry name" value="Aldolase class I"/>
    <property type="match status" value="1"/>
</dbReference>
<dbReference type="InterPro" id="IPR013785">
    <property type="entry name" value="Aldolase_TIM"/>
</dbReference>
<proteinExistence type="predicted"/>
<organism evidence="1 2">
    <name type="scientific">Marasmius tenuissimus</name>
    <dbReference type="NCBI Taxonomy" id="585030"/>
    <lineage>
        <taxon>Eukaryota</taxon>
        <taxon>Fungi</taxon>
        <taxon>Dikarya</taxon>
        <taxon>Basidiomycota</taxon>
        <taxon>Agaricomycotina</taxon>
        <taxon>Agaricomycetes</taxon>
        <taxon>Agaricomycetidae</taxon>
        <taxon>Agaricales</taxon>
        <taxon>Marasmiineae</taxon>
        <taxon>Marasmiaceae</taxon>
        <taxon>Marasmius</taxon>
    </lineage>
</organism>